<dbReference type="GeneID" id="31014903"/>
<dbReference type="InterPro" id="IPR027520">
    <property type="entry name" value="Slx1"/>
</dbReference>
<keyword evidence="12" id="KW-1185">Reference proteome</keyword>
<dbReference type="Pfam" id="PF01541">
    <property type="entry name" value="GIY-YIG"/>
    <property type="match status" value="1"/>
</dbReference>
<comment type="function">
    <text evidence="8">Catalytic subunit of the SLX1-SLX4 structure-specific endonuclease that resolves DNA secondary structures generated during DNA repair and recombination. Has endonuclease activity towards branched DNA substrates, introducing single-strand cuts in duplex DNA close to junctions with ss-DNA.</text>
</comment>
<comment type="caution">
    <text evidence="11">The sequence shown here is derived from an EMBL/GenBank/DDBJ whole genome shotgun (WGS) entry which is preliminary data.</text>
</comment>
<comment type="similarity">
    <text evidence="8">Belongs to the SLX1 family.</text>
</comment>
<dbReference type="InterPro" id="IPR048749">
    <property type="entry name" value="SLX1_C"/>
</dbReference>
<evidence type="ECO:0000256" key="7">
    <source>
        <dbReference type="ARBA" id="ARBA00023242"/>
    </source>
</evidence>
<evidence type="ECO:0000313" key="11">
    <source>
        <dbReference type="EMBL" id="OJD33031.1"/>
    </source>
</evidence>
<dbReference type="GO" id="GO:0017108">
    <property type="term" value="F:5'-flap endonuclease activity"/>
    <property type="evidence" value="ECO:0007669"/>
    <property type="project" value="InterPro"/>
</dbReference>
<organism evidence="11 12">
    <name type="scientific">Diplodia corticola</name>
    <dbReference type="NCBI Taxonomy" id="236234"/>
    <lineage>
        <taxon>Eukaryota</taxon>
        <taxon>Fungi</taxon>
        <taxon>Dikarya</taxon>
        <taxon>Ascomycota</taxon>
        <taxon>Pezizomycotina</taxon>
        <taxon>Dothideomycetes</taxon>
        <taxon>Dothideomycetes incertae sedis</taxon>
        <taxon>Botryosphaeriales</taxon>
        <taxon>Botryosphaeriaceae</taxon>
        <taxon>Diplodia</taxon>
    </lineage>
</organism>
<dbReference type="Pfam" id="PF21202">
    <property type="entry name" value="SLX1_C"/>
    <property type="match status" value="1"/>
</dbReference>
<dbReference type="SUPFAM" id="SSF82771">
    <property type="entry name" value="GIY-YIG endonuclease"/>
    <property type="match status" value="1"/>
</dbReference>
<keyword evidence="6 8" id="KW-0234">DNA repair</keyword>
<evidence type="ECO:0000256" key="4">
    <source>
        <dbReference type="ARBA" id="ARBA00022801"/>
    </source>
</evidence>
<dbReference type="Gene3D" id="3.30.40.10">
    <property type="entry name" value="Zinc/RING finger domain, C3HC4 (zinc finger)"/>
    <property type="match status" value="1"/>
</dbReference>
<accession>A0A1J9RXF8</accession>
<feature type="compositionally biased region" description="Acidic residues" evidence="9">
    <location>
        <begin position="451"/>
        <end position="461"/>
    </location>
</feature>
<keyword evidence="7 8" id="KW-0539">Nucleus</keyword>
<keyword evidence="1 8" id="KW-0540">Nuclease</keyword>
<protein>
    <submittedName>
        <fullName evidence="11">Giy-yig catalytic domain-containing protein</fullName>
    </submittedName>
</protein>
<comment type="subcellular location">
    <subcellularLocation>
        <location evidence="8">Nucleus</location>
    </subcellularLocation>
</comment>
<dbReference type="CDD" id="cd10455">
    <property type="entry name" value="GIY-YIG_SLX1"/>
    <property type="match status" value="1"/>
</dbReference>
<dbReference type="InterPro" id="IPR035901">
    <property type="entry name" value="GIY-YIG_endonuc_sf"/>
</dbReference>
<evidence type="ECO:0000256" key="6">
    <source>
        <dbReference type="ARBA" id="ARBA00023204"/>
    </source>
</evidence>
<dbReference type="PANTHER" id="PTHR20208">
    <property type="entry name" value="STRUCTURE-SPECIFIC ENDONUCLEASE SUBUNIT SLX1"/>
    <property type="match status" value="1"/>
</dbReference>
<evidence type="ECO:0000256" key="1">
    <source>
        <dbReference type="ARBA" id="ARBA00022722"/>
    </source>
</evidence>
<dbReference type="OrthoDB" id="24645at2759"/>
<dbReference type="FunFam" id="3.40.1440.10:FF:000006">
    <property type="entry name" value="Structure-specific endonuclease subunit SLX1"/>
    <property type="match status" value="1"/>
</dbReference>
<evidence type="ECO:0000256" key="8">
    <source>
        <dbReference type="HAMAP-Rule" id="MF_03100"/>
    </source>
</evidence>
<dbReference type="Gene3D" id="3.40.1440.10">
    <property type="entry name" value="GIY-YIG endonuclease"/>
    <property type="match status" value="1"/>
</dbReference>
<dbReference type="Proteomes" id="UP000183809">
    <property type="component" value="Unassembled WGS sequence"/>
</dbReference>
<name>A0A1J9RXF8_9PEZI</name>
<dbReference type="EMBL" id="MNUE01000034">
    <property type="protein sequence ID" value="OJD33031.1"/>
    <property type="molecule type" value="Genomic_DNA"/>
</dbReference>
<gene>
    <name evidence="11" type="ORF">BKCO1_3400026</name>
</gene>
<feature type="compositionally biased region" description="Acidic residues" evidence="9">
    <location>
        <begin position="486"/>
        <end position="497"/>
    </location>
</feature>
<dbReference type="PROSITE" id="PS50164">
    <property type="entry name" value="GIY_YIG"/>
    <property type="match status" value="1"/>
</dbReference>
<sequence>MPAAPLRRPLDVVRPTTQQPRAALTRLVLRSNLTSTPAPRFAPERRANLTATDMRPKASLKAVAAVMDKPIPAFYCCYLLRSTVKPASLYVGSTPNPLRRLRQHNGLSTGGATRTDREQLRPWEMACIVTGFPSKIAALQFEWAWQNTHITRHIPAEDRITAPSKKGRKKVRHPSRLPLKDRISNLHLLLRVKSFYRWPLHVTFFAEDVYCAWKDWTKSTPFKLRSTIGVQLEKADAPEVCQRPDAEKTVDTSKAIGNGKGIEGIDVSYESLKAYLEKSRVLLEEGRELACVVCEKQMQAEKCVTLVCPHDDCQAISHMTCLSEAFLRQEGNPDAIMPLQGTCPSCGRLTQWPTLMKELSLRIRGEKEIASLCRKRKRRAASNSTTKASVTAAVGVVGAVSALESDGSSDESEYPDIENGLPHSMKSRDSPQGSDGFEDIDEWYHQRDGIEPDSDTDIDMDEPQKELRATATLGTTTREFSPIVIEDSDWDDAEELD</sequence>
<feature type="region of interest" description="Disordered" evidence="9">
    <location>
        <begin position="403"/>
        <end position="497"/>
    </location>
</feature>
<dbReference type="AlphaFoldDB" id="A0A1J9RXF8"/>
<feature type="compositionally biased region" description="Acidic residues" evidence="9">
    <location>
        <begin position="407"/>
        <end position="416"/>
    </location>
</feature>
<comment type="caution">
    <text evidence="8">Lacks conserved residue(s) required for the propagation of feature annotation.</text>
</comment>
<keyword evidence="4 8" id="KW-0378">Hydrolase</keyword>
<dbReference type="GO" id="GO:0008821">
    <property type="term" value="F:crossover junction DNA endonuclease activity"/>
    <property type="evidence" value="ECO:0007669"/>
    <property type="project" value="TreeGrafter"/>
</dbReference>
<evidence type="ECO:0000256" key="9">
    <source>
        <dbReference type="SAM" id="MobiDB-lite"/>
    </source>
</evidence>
<dbReference type="RefSeq" id="XP_020129291.1">
    <property type="nucleotide sequence ID" value="XM_020274642.1"/>
</dbReference>
<comment type="subunit">
    <text evidence="8">Forms a heterodimer with SLX4.</text>
</comment>
<dbReference type="InterPro" id="IPR000305">
    <property type="entry name" value="GIY-YIG_endonuc"/>
</dbReference>
<keyword evidence="3 8" id="KW-0227">DNA damage</keyword>
<dbReference type="GO" id="GO:0033557">
    <property type="term" value="C:Slx1-Slx4 complex"/>
    <property type="evidence" value="ECO:0007669"/>
    <property type="project" value="UniProtKB-UniRule"/>
</dbReference>
<evidence type="ECO:0000256" key="5">
    <source>
        <dbReference type="ARBA" id="ARBA00023172"/>
    </source>
</evidence>
<keyword evidence="5 8" id="KW-0233">DNA recombination</keyword>
<dbReference type="STRING" id="236234.A0A1J9RXF8"/>
<feature type="compositionally biased region" description="Low complexity" evidence="9">
    <location>
        <begin position="469"/>
        <end position="479"/>
    </location>
</feature>
<evidence type="ECO:0000259" key="10">
    <source>
        <dbReference type="PROSITE" id="PS50164"/>
    </source>
</evidence>
<keyword evidence="2 8" id="KW-0255">Endonuclease</keyword>
<evidence type="ECO:0000313" key="12">
    <source>
        <dbReference type="Proteomes" id="UP000183809"/>
    </source>
</evidence>
<dbReference type="GO" id="GO:0000724">
    <property type="term" value="P:double-strand break repair via homologous recombination"/>
    <property type="evidence" value="ECO:0007669"/>
    <property type="project" value="TreeGrafter"/>
</dbReference>
<evidence type="ECO:0000256" key="2">
    <source>
        <dbReference type="ARBA" id="ARBA00022759"/>
    </source>
</evidence>
<reference evidence="11 12" key="1">
    <citation type="submission" date="2016-10" db="EMBL/GenBank/DDBJ databases">
        <title>Proteomics and genomics reveal pathogen-plant mechanisms compatible with a hemibiotrophic lifestyle of Diplodia corticola.</title>
        <authorList>
            <person name="Fernandes I."/>
            <person name="De Jonge R."/>
            <person name="Van De Peer Y."/>
            <person name="Devreese B."/>
            <person name="Alves A."/>
            <person name="Esteves A.C."/>
        </authorList>
    </citation>
    <scope>NUCLEOTIDE SEQUENCE [LARGE SCALE GENOMIC DNA]</scope>
    <source>
        <strain evidence="11 12">CBS 112549</strain>
    </source>
</reference>
<dbReference type="PANTHER" id="PTHR20208:SF10">
    <property type="entry name" value="STRUCTURE-SPECIFIC ENDONUCLEASE SUBUNIT SLX1"/>
    <property type="match status" value="1"/>
</dbReference>
<comment type="cofactor">
    <cofactor evidence="8">
        <name>a divalent metal cation</name>
        <dbReference type="ChEBI" id="CHEBI:60240"/>
    </cofactor>
</comment>
<feature type="domain" description="GIY-YIG" evidence="10">
    <location>
        <begin position="73"/>
        <end position="155"/>
    </location>
</feature>
<dbReference type="HAMAP" id="MF_03100">
    <property type="entry name" value="Endonuc_su_Slx1"/>
    <property type="match status" value="1"/>
</dbReference>
<evidence type="ECO:0000256" key="3">
    <source>
        <dbReference type="ARBA" id="ARBA00022763"/>
    </source>
</evidence>
<dbReference type="InterPro" id="IPR013083">
    <property type="entry name" value="Znf_RING/FYVE/PHD"/>
</dbReference>
<proteinExistence type="inferred from homology"/>
<dbReference type="InterPro" id="IPR050381">
    <property type="entry name" value="SLX1_endonuclease"/>
</dbReference>